<dbReference type="Proteomes" id="UP001562425">
    <property type="component" value="Unassembled WGS sequence"/>
</dbReference>
<dbReference type="Gene3D" id="3.60.15.10">
    <property type="entry name" value="Ribonuclease Z/Hydroxyacylglutathione hydrolase-like"/>
    <property type="match status" value="1"/>
</dbReference>
<evidence type="ECO:0000256" key="1">
    <source>
        <dbReference type="SAM" id="MobiDB-lite"/>
    </source>
</evidence>
<sequence>MVRSDSGLGVSTNHTTVSRSKSVTAGPDLSKQIHYELLPDERVRLPVSKSATPWPSHSAQVQNRSRRDLRGGRDLLRDSVRQVVPGNYILLDFYETIVLGRVRNTALDANYNLGAVRFEFKLPTGTSIRHTGDFSSTTAVEYSEESSYDKLRR</sequence>
<evidence type="ECO:0000313" key="2">
    <source>
        <dbReference type="EMBL" id="KAL1401859.1"/>
    </source>
</evidence>
<comment type="caution">
    <text evidence="2">The sequence shown here is derived from an EMBL/GenBank/DDBJ whole genome shotgun (WGS) entry which is preliminary data.</text>
</comment>
<feature type="compositionally biased region" description="Polar residues" evidence="1">
    <location>
        <begin position="9"/>
        <end position="23"/>
    </location>
</feature>
<gene>
    <name evidence="2" type="ORF">pipiens_019941</name>
</gene>
<feature type="region of interest" description="Disordered" evidence="1">
    <location>
        <begin position="1"/>
        <end position="25"/>
    </location>
</feature>
<reference evidence="2 3" key="1">
    <citation type="submission" date="2024-05" db="EMBL/GenBank/DDBJ databases">
        <title>Culex pipiens pipiens assembly and annotation.</title>
        <authorList>
            <person name="Alout H."/>
            <person name="Durand T."/>
        </authorList>
    </citation>
    <scope>NUCLEOTIDE SEQUENCE [LARGE SCALE GENOMIC DNA]</scope>
    <source>
        <strain evidence="2">HA-2024</strain>
        <tissue evidence="2">Whole body</tissue>
    </source>
</reference>
<evidence type="ECO:0000313" key="3">
    <source>
        <dbReference type="Proteomes" id="UP001562425"/>
    </source>
</evidence>
<dbReference type="InterPro" id="IPR036866">
    <property type="entry name" value="RibonucZ/Hydroxyglut_hydro"/>
</dbReference>
<proteinExistence type="predicted"/>
<accession>A0ABD1DQ24</accession>
<name>A0ABD1DQ24_CULPP</name>
<dbReference type="AlphaFoldDB" id="A0ABD1DQ24"/>
<dbReference type="EMBL" id="JBEHCU010003991">
    <property type="protein sequence ID" value="KAL1401859.1"/>
    <property type="molecule type" value="Genomic_DNA"/>
</dbReference>
<organism evidence="2 3">
    <name type="scientific">Culex pipiens pipiens</name>
    <name type="common">Northern house mosquito</name>
    <dbReference type="NCBI Taxonomy" id="38569"/>
    <lineage>
        <taxon>Eukaryota</taxon>
        <taxon>Metazoa</taxon>
        <taxon>Ecdysozoa</taxon>
        <taxon>Arthropoda</taxon>
        <taxon>Hexapoda</taxon>
        <taxon>Insecta</taxon>
        <taxon>Pterygota</taxon>
        <taxon>Neoptera</taxon>
        <taxon>Endopterygota</taxon>
        <taxon>Diptera</taxon>
        <taxon>Nematocera</taxon>
        <taxon>Culicoidea</taxon>
        <taxon>Culicidae</taxon>
        <taxon>Culicinae</taxon>
        <taxon>Culicini</taxon>
        <taxon>Culex</taxon>
        <taxon>Culex</taxon>
    </lineage>
</organism>
<keyword evidence="3" id="KW-1185">Reference proteome</keyword>
<protein>
    <submittedName>
        <fullName evidence="2">Uncharacterized protein</fullName>
    </submittedName>
</protein>